<feature type="domain" description="Acyl-CoA dehydrogenase/oxidase C-terminal" evidence="9">
    <location>
        <begin position="265"/>
        <end position="412"/>
    </location>
</feature>
<dbReference type="Proteomes" id="UP000198882">
    <property type="component" value="Unassembled WGS sequence"/>
</dbReference>
<feature type="domain" description="Acyl-CoA dehydrogenase/oxidase N-terminal" evidence="11">
    <location>
        <begin position="7"/>
        <end position="123"/>
    </location>
</feature>
<dbReference type="InterPro" id="IPR009100">
    <property type="entry name" value="AcylCoA_DH/oxidase_NM_dom_sf"/>
</dbReference>
<dbReference type="SUPFAM" id="SSF56645">
    <property type="entry name" value="Acyl-CoA dehydrogenase NM domain-like"/>
    <property type="match status" value="1"/>
</dbReference>
<dbReference type="GO" id="GO:0005737">
    <property type="term" value="C:cytoplasm"/>
    <property type="evidence" value="ECO:0007669"/>
    <property type="project" value="TreeGrafter"/>
</dbReference>
<dbReference type="EMBL" id="FNFE01000002">
    <property type="protein sequence ID" value="SDJ93961.1"/>
    <property type="molecule type" value="Genomic_DNA"/>
</dbReference>
<dbReference type="RefSeq" id="WP_090304867.1">
    <property type="nucleotide sequence ID" value="NZ_FNFE01000002.1"/>
</dbReference>
<evidence type="ECO:0000256" key="1">
    <source>
        <dbReference type="ARBA" id="ARBA00001974"/>
    </source>
</evidence>
<dbReference type="Gene3D" id="1.20.140.10">
    <property type="entry name" value="Butyryl-CoA Dehydrogenase, subunit A, domain 3"/>
    <property type="match status" value="1"/>
</dbReference>
<evidence type="ECO:0000256" key="6">
    <source>
        <dbReference type="ARBA" id="ARBA00023002"/>
    </source>
</evidence>
<dbReference type="Pfam" id="PF00441">
    <property type="entry name" value="Acyl-CoA_dh_1"/>
    <property type="match status" value="1"/>
</dbReference>
<evidence type="ECO:0000313" key="13">
    <source>
        <dbReference type="Proteomes" id="UP000198882"/>
    </source>
</evidence>
<evidence type="ECO:0000313" key="12">
    <source>
        <dbReference type="EMBL" id="SDJ93961.1"/>
    </source>
</evidence>
<dbReference type="InterPro" id="IPR050741">
    <property type="entry name" value="Acyl-CoA_dehydrogenase"/>
</dbReference>
<name>A0A1G8XTT4_9EURY</name>
<dbReference type="AlphaFoldDB" id="A0A1G8XTT4"/>
<dbReference type="OrthoDB" id="275197at2157"/>
<keyword evidence="6 7" id="KW-0560">Oxidoreductase</keyword>
<evidence type="ECO:0000259" key="11">
    <source>
        <dbReference type="Pfam" id="PF02771"/>
    </source>
</evidence>
<dbReference type="Gene3D" id="2.40.110.10">
    <property type="entry name" value="Butyryl-CoA Dehydrogenase, subunit A, domain 2"/>
    <property type="match status" value="1"/>
</dbReference>
<evidence type="ECO:0000259" key="10">
    <source>
        <dbReference type="Pfam" id="PF02770"/>
    </source>
</evidence>
<keyword evidence="5 7" id="KW-0274">FAD</keyword>
<keyword evidence="13" id="KW-1185">Reference proteome</keyword>
<feature type="domain" description="Acyl-CoA oxidase/dehydrogenase middle" evidence="10">
    <location>
        <begin position="168"/>
        <end position="253"/>
    </location>
</feature>
<dbReference type="PANTHER" id="PTHR48083">
    <property type="entry name" value="MEDIUM-CHAIN SPECIFIC ACYL-COA DEHYDROGENASE, MITOCHONDRIAL-RELATED"/>
    <property type="match status" value="1"/>
</dbReference>
<protein>
    <submittedName>
        <fullName evidence="12">Acyl-CoA dehydrogenase</fullName>
    </submittedName>
</protein>
<dbReference type="Pfam" id="PF02771">
    <property type="entry name" value="Acyl-CoA_dh_N"/>
    <property type="match status" value="1"/>
</dbReference>
<organism evidence="12 13">
    <name type="scientific">Natronorubrum texcoconense</name>
    <dbReference type="NCBI Taxonomy" id="1095776"/>
    <lineage>
        <taxon>Archaea</taxon>
        <taxon>Methanobacteriati</taxon>
        <taxon>Methanobacteriota</taxon>
        <taxon>Stenosarchaea group</taxon>
        <taxon>Halobacteria</taxon>
        <taxon>Halobacteriales</taxon>
        <taxon>Natrialbaceae</taxon>
        <taxon>Natronorubrum</taxon>
    </lineage>
</organism>
<dbReference type="InterPro" id="IPR009075">
    <property type="entry name" value="AcylCo_DH/oxidase_C"/>
</dbReference>
<evidence type="ECO:0000256" key="5">
    <source>
        <dbReference type="ARBA" id="ARBA00022827"/>
    </source>
</evidence>
<proteinExistence type="inferred from homology"/>
<dbReference type="GO" id="GO:0050660">
    <property type="term" value="F:flavin adenine dinucleotide binding"/>
    <property type="evidence" value="ECO:0007669"/>
    <property type="project" value="InterPro"/>
</dbReference>
<evidence type="ECO:0000256" key="8">
    <source>
        <dbReference type="SAM" id="MobiDB-lite"/>
    </source>
</evidence>
<dbReference type="InterPro" id="IPR006091">
    <property type="entry name" value="Acyl-CoA_Oxase/DH_mid-dom"/>
</dbReference>
<reference evidence="13" key="1">
    <citation type="submission" date="2016-10" db="EMBL/GenBank/DDBJ databases">
        <authorList>
            <person name="Varghese N."/>
            <person name="Submissions S."/>
        </authorList>
    </citation>
    <scope>NUCLEOTIDE SEQUENCE [LARGE SCALE GENOMIC DNA]</scope>
    <source>
        <strain evidence="13">B4,CECT 8067,JCM 17497</strain>
    </source>
</reference>
<dbReference type="FunFam" id="2.40.110.10:FF:000002">
    <property type="entry name" value="Acyl-CoA dehydrogenase fadE12"/>
    <property type="match status" value="1"/>
</dbReference>
<dbReference type="InterPro" id="IPR013786">
    <property type="entry name" value="AcylCoA_DH/ox_N"/>
</dbReference>
<dbReference type="STRING" id="1095776.SAMN04515672_1899"/>
<comment type="similarity">
    <text evidence="2 7">Belongs to the acyl-CoA dehydrogenase family.</text>
</comment>
<feature type="region of interest" description="Disordered" evidence="8">
    <location>
        <begin position="147"/>
        <end position="178"/>
    </location>
</feature>
<evidence type="ECO:0000259" key="9">
    <source>
        <dbReference type="Pfam" id="PF00441"/>
    </source>
</evidence>
<sequence>MQYSDSKQAQELADRAHELMEEVVLPLERERPGGMAVSSGTVADLRESAREYGVYAPQIPEAYGGMGMSFRDALPVFEEAGRSLLGAAAMRVDAPDEGNMHLLELAGDNIQKETYLEPLVQGEITSGFSMTEPLQGAGSDPKMIQTTAEKREAQGASERSGIAAEKDSAEETSATRDGDEWVIDGHKWWTSNGVEADILIVLARTDPDAHPYEGCSLFLVPSDADGVDVVRDVPHMGGGTRGTSHAEIVYENVRVPEEHLLGELNQGFTHAQERLGPARLTHCMRFSGMAQRSLEIAKAYISEREGFGSTLSDKQSLRYRIADAETRLHVARTAIRDAADRIDAGEEARIPVSMCKVFTANITQEAIDLAVQCCGANGIGKDLPLADFYEAVRTFRIVDGADEVHRRVIARDAFEGTHDEELEPLTRFGEPNTRRADGH</sequence>
<comment type="cofactor">
    <cofactor evidence="1 7">
        <name>FAD</name>
        <dbReference type="ChEBI" id="CHEBI:57692"/>
    </cofactor>
</comment>
<feature type="region of interest" description="Disordered" evidence="8">
    <location>
        <begin position="420"/>
        <end position="439"/>
    </location>
</feature>
<dbReference type="InterPro" id="IPR036250">
    <property type="entry name" value="AcylCo_DH-like_C"/>
</dbReference>
<gene>
    <name evidence="12" type="ORF">SAMN04515672_1899</name>
</gene>
<dbReference type="SUPFAM" id="SSF47203">
    <property type="entry name" value="Acyl-CoA dehydrogenase C-terminal domain-like"/>
    <property type="match status" value="1"/>
</dbReference>
<dbReference type="PANTHER" id="PTHR48083:SF13">
    <property type="entry name" value="ACYL-COA DEHYDROGENASE FAMILY MEMBER 11"/>
    <property type="match status" value="1"/>
</dbReference>
<evidence type="ECO:0000256" key="4">
    <source>
        <dbReference type="ARBA" id="ARBA00022630"/>
    </source>
</evidence>
<evidence type="ECO:0000256" key="7">
    <source>
        <dbReference type="RuleBase" id="RU362125"/>
    </source>
</evidence>
<dbReference type="Gene3D" id="1.10.540.10">
    <property type="entry name" value="Acyl-CoA dehydrogenase/oxidase, N-terminal domain"/>
    <property type="match status" value="1"/>
</dbReference>
<dbReference type="GO" id="GO:0033539">
    <property type="term" value="P:fatty acid beta-oxidation using acyl-CoA dehydrogenase"/>
    <property type="evidence" value="ECO:0007669"/>
    <property type="project" value="TreeGrafter"/>
</dbReference>
<comment type="subunit">
    <text evidence="3">Homodimer.</text>
</comment>
<feature type="compositionally biased region" description="Basic and acidic residues" evidence="8">
    <location>
        <begin position="164"/>
        <end position="178"/>
    </location>
</feature>
<dbReference type="InterPro" id="IPR037069">
    <property type="entry name" value="AcylCoA_DH/ox_N_sf"/>
</dbReference>
<evidence type="ECO:0000256" key="3">
    <source>
        <dbReference type="ARBA" id="ARBA00011738"/>
    </source>
</evidence>
<dbReference type="GO" id="GO:0003995">
    <property type="term" value="F:acyl-CoA dehydrogenase activity"/>
    <property type="evidence" value="ECO:0007669"/>
    <property type="project" value="TreeGrafter"/>
</dbReference>
<dbReference type="InterPro" id="IPR046373">
    <property type="entry name" value="Acyl-CoA_Oxase/DH_mid-dom_sf"/>
</dbReference>
<dbReference type="Pfam" id="PF02770">
    <property type="entry name" value="Acyl-CoA_dh_M"/>
    <property type="match status" value="1"/>
</dbReference>
<keyword evidence="4 7" id="KW-0285">Flavoprotein</keyword>
<evidence type="ECO:0000256" key="2">
    <source>
        <dbReference type="ARBA" id="ARBA00009347"/>
    </source>
</evidence>
<accession>A0A1G8XTT4</accession>